<dbReference type="Gene3D" id="2.20.28.10">
    <property type="match status" value="1"/>
</dbReference>
<evidence type="ECO:0000256" key="1">
    <source>
        <dbReference type="ARBA" id="ARBA00008010"/>
    </source>
</evidence>
<organism evidence="8">
    <name type="scientific">uncultured Poseidoniia archaeon</name>
    <dbReference type="NCBI Taxonomy" id="1697135"/>
    <lineage>
        <taxon>Archaea</taxon>
        <taxon>Methanobacteriati</taxon>
        <taxon>Thermoplasmatota</taxon>
        <taxon>Candidatus Poseidoniia</taxon>
        <taxon>environmental samples</taxon>
    </lineage>
</organism>
<evidence type="ECO:0000313" key="8">
    <source>
        <dbReference type="EMBL" id="ANV78978.1"/>
    </source>
</evidence>
<evidence type="ECO:0000256" key="2">
    <source>
        <dbReference type="ARBA" id="ARBA00022705"/>
    </source>
</evidence>
<evidence type="ECO:0000256" key="4">
    <source>
        <dbReference type="ARBA" id="ARBA00022840"/>
    </source>
</evidence>
<dbReference type="InterPro" id="IPR033762">
    <property type="entry name" value="MCM_OB"/>
</dbReference>
<feature type="domain" description="MCM C-terminal AAA(+) ATPase" evidence="7">
    <location>
        <begin position="290"/>
        <end position="503"/>
    </location>
</feature>
<evidence type="ECO:0000256" key="3">
    <source>
        <dbReference type="ARBA" id="ARBA00022741"/>
    </source>
</evidence>
<dbReference type="GO" id="GO:0042555">
    <property type="term" value="C:MCM complex"/>
    <property type="evidence" value="ECO:0007669"/>
    <property type="project" value="TreeGrafter"/>
</dbReference>
<dbReference type="Gene3D" id="3.30.1640.10">
    <property type="entry name" value="mini-chromosome maintenance (MCM) complex, chain A, domain 1"/>
    <property type="match status" value="1"/>
</dbReference>
<dbReference type="InterPro" id="IPR012340">
    <property type="entry name" value="NA-bd_OB-fold"/>
</dbReference>
<protein>
    <submittedName>
        <fullName evidence="8">Replicative DNA helicase (Mcm, cdc21)</fullName>
    </submittedName>
</protein>
<keyword evidence="8" id="KW-0378">Hydrolase</keyword>
<evidence type="ECO:0000256" key="6">
    <source>
        <dbReference type="RuleBase" id="RU004070"/>
    </source>
</evidence>
<dbReference type="InterPro" id="IPR036388">
    <property type="entry name" value="WH-like_DNA-bd_sf"/>
</dbReference>
<proteinExistence type="inferred from homology"/>
<dbReference type="SUPFAM" id="SSF52540">
    <property type="entry name" value="P-loop containing nucleoside triphosphate hydrolases"/>
    <property type="match status" value="1"/>
</dbReference>
<dbReference type="GO" id="GO:0003697">
    <property type="term" value="F:single-stranded DNA binding"/>
    <property type="evidence" value="ECO:0007669"/>
    <property type="project" value="TreeGrafter"/>
</dbReference>
<keyword evidence="4 6" id="KW-0067">ATP-binding</keyword>
<dbReference type="Gene3D" id="1.10.10.10">
    <property type="entry name" value="Winged helix-like DNA-binding domain superfamily/Winged helix DNA-binding domain"/>
    <property type="match status" value="1"/>
</dbReference>
<dbReference type="CDD" id="cd17706">
    <property type="entry name" value="MCM"/>
    <property type="match status" value="1"/>
</dbReference>
<dbReference type="SMART" id="SM00350">
    <property type="entry name" value="MCM"/>
    <property type="match status" value="1"/>
</dbReference>
<dbReference type="EMBL" id="KP211808">
    <property type="protein sequence ID" value="ANV78978.1"/>
    <property type="molecule type" value="Genomic_DNA"/>
</dbReference>
<keyword evidence="5 6" id="KW-0238">DNA-binding</keyword>
<dbReference type="Gene3D" id="2.40.50.140">
    <property type="entry name" value="Nucleic acid-binding proteins"/>
    <property type="match status" value="1"/>
</dbReference>
<dbReference type="Pfam" id="PF17855">
    <property type="entry name" value="MCM_lid"/>
    <property type="match status" value="1"/>
</dbReference>
<dbReference type="PROSITE" id="PS50051">
    <property type="entry name" value="MCM_2"/>
    <property type="match status" value="1"/>
</dbReference>
<dbReference type="Gene3D" id="3.40.50.300">
    <property type="entry name" value="P-loop containing nucleotide triphosphate hydrolases"/>
    <property type="match status" value="1"/>
</dbReference>
<dbReference type="InterPro" id="IPR031327">
    <property type="entry name" value="MCM"/>
</dbReference>
<accession>A0A1B1T9L5</accession>
<dbReference type="GO" id="GO:0005524">
    <property type="term" value="F:ATP binding"/>
    <property type="evidence" value="ECO:0007669"/>
    <property type="project" value="UniProtKB-KW"/>
</dbReference>
<reference evidence="8" key="2">
    <citation type="journal article" date="2015" name="ISME J.">
        <title>A new class of marine Euryarchaeota group II from the Mediterranean deep chlorophyll maximum.</title>
        <authorList>
            <person name="Martin-Cuadrado A.B."/>
            <person name="Garcia-Heredia I."/>
            <person name="Molto A.G."/>
            <person name="Lopez-Ubeda R."/>
            <person name="Kimes N."/>
            <person name="Lopez-Garcia P."/>
            <person name="Moreira D."/>
            <person name="Rodriguez-Valera F."/>
        </authorList>
    </citation>
    <scope>NUCLEOTIDE SEQUENCE</scope>
</reference>
<evidence type="ECO:0000256" key="5">
    <source>
        <dbReference type="ARBA" id="ARBA00023125"/>
    </source>
</evidence>
<dbReference type="PANTHER" id="PTHR11630">
    <property type="entry name" value="DNA REPLICATION LICENSING FACTOR MCM FAMILY MEMBER"/>
    <property type="match status" value="1"/>
</dbReference>
<dbReference type="Pfam" id="PF17207">
    <property type="entry name" value="MCM_OB"/>
    <property type="match status" value="1"/>
</dbReference>
<keyword evidence="2" id="KW-0235">DNA replication</keyword>
<dbReference type="PANTHER" id="PTHR11630:SF66">
    <property type="entry name" value="DNA REPLICATION LICENSING FACTOR MCM4"/>
    <property type="match status" value="1"/>
</dbReference>
<evidence type="ECO:0000259" key="7">
    <source>
        <dbReference type="PROSITE" id="PS50051"/>
    </source>
</evidence>
<dbReference type="PRINTS" id="PR01657">
    <property type="entry name" value="MCMFAMILY"/>
</dbReference>
<dbReference type="SUPFAM" id="SSF50249">
    <property type="entry name" value="Nucleic acid-binding proteins"/>
    <property type="match status" value="1"/>
</dbReference>
<keyword evidence="8" id="KW-0347">Helicase</keyword>
<sequence>MMTIHIQDSSARWKTFLTTAKEDEILLLLTKQSNTPVLQISFHELQSFDPEFADWILQDPRSVLDSGSKMLNDLCLERSGSPIHCLIRIGELPGDARIHLREIGSESISKFCSVDVVVNKVSEIKPRLYMATFKCETCGCEQDVEQKDERELKEPLRCPELKGGCGSFVRKGETTFQLMMQASKMINNQLIEVSELPENVPSGSQPTRGILFLERDLVLSLVPGDRISANVIPQVRPEFKRNKKTPMFEIVYDLISAEHESTPFTEINIDDEDTETIISISKRPDLLTYMYKSIAPSIFAADEKLEFVKRTLALQLFGGVSRLNNDGTRSRGDIHILLMGDPGVAKSQLLKYMSHISPRGKYASGGGVSAAGLTAAAVKDAFNDGRFALEAGILPLSDRGLAAIDEFDKITSADRGSMHEAMEQQSIHIAKGGLTARLPTRCAVLAAANPKTGRFSNRNNRSSVLYSFQETGLESPLASRFDVIWLLRDEIALQNDERIAKHILATRAKGTTESMRDKGLIFDKPKEEGITNIGVDGNEHLTTSFLRKYVAYAKLNVFPQLNEEARLLLLEFYRDERQSFYREDQKEDHNDETSKVPITARALEALSRLAEAHARMHLRDIGTEIDAKVAIAVFRHWRSEGNVEDESEFHSSRAAKRISPDKVVRQIITKLCEDKGEASIEEIYEAANKKEIEHFEVDRIISKLRQGGLLFSPREGAYSFA</sequence>
<dbReference type="GO" id="GO:0017116">
    <property type="term" value="F:single-stranded DNA helicase activity"/>
    <property type="evidence" value="ECO:0007669"/>
    <property type="project" value="TreeGrafter"/>
</dbReference>
<dbReference type="InterPro" id="IPR041562">
    <property type="entry name" value="MCM_lid"/>
</dbReference>
<keyword evidence="3 6" id="KW-0547">Nucleotide-binding</keyword>
<dbReference type="Pfam" id="PF00493">
    <property type="entry name" value="MCM"/>
    <property type="match status" value="1"/>
</dbReference>
<dbReference type="GO" id="GO:0006260">
    <property type="term" value="P:DNA replication"/>
    <property type="evidence" value="ECO:0007669"/>
    <property type="project" value="UniProtKB-KW"/>
</dbReference>
<comment type="similarity">
    <text evidence="1 6">Belongs to the MCM family.</text>
</comment>
<name>A0A1B1T9L5_9ARCH</name>
<dbReference type="AlphaFoldDB" id="A0A1B1T9L5"/>
<dbReference type="InterPro" id="IPR001208">
    <property type="entry name" value="MCM_dom"/>
</dbReference>
<reference evidence="8" key="1">
    <citation type="submission" date="2014-11" db="EMBL/GenBank/DDBJ databases">
        <authorList>
            <person name="Zhu J."/>
            <person name="Qi W."/>
            <person name="Song R."/>
        </authorList>
    </citation>
    <scope>NUCLEOTIDE SEQUENCE</scope>
</reference>
<dbReference type="InterPro" id="IPR027417">
    <property type="entry name" value="P-loop_NTPase"/>
</dbReference>